<feature type="region of interest" description="Disordered" evidence="1">
    <location>
        <begin position="162"/>
        <end position="183"/>
    </location>
</feature>
<comment type="caution">
    <text evidence="3">The sequence shown here is derived from an EMBL/GenBank/DDBJ whole genome shotgun (WGS) entry which is preliminary data.</text>
</comment>
<dbReference type="AlphaFoldDB" id="A0A9P6W0T7"/>
<organism evidence="3 4">
    <name type="scientific">Rhodotorula mucilaginosa</name>
    <name type="common">Yeast</name>
    <name type="synonym">Rhodotorula rubra</name>
    <dbReference type="NCBI Taxonomy" id="5537"/>
    <lineage>
        <taxon>Eukaryota</taxon>
        <taxon>Fungi</taxon>
        <taxon>Dikarya</taxon>
        <taxon>Basidiomycota</taxon>
        <taxon>Pucciniomycotina</taxon>
        <taxon>Microbotryomycetes</taxon>
        <taxon>Sporidiobolales</taxon>
        <taxon>Sporidiobolaceae</taxon>
        <taxon>Rhodotorula</taxon>
    </lineage>
</organism>
<feature type="region of interest" description="Disordered" evidence="1">
    <location>
        <begin position="376"/>
        <end position="406"/>
    </location>
</feature>
<feature type="region of interest" description="Disordered" evidence="1">
    <location>
        <begin position="301"/>
        <end position="329"/>
    </location>
</feature>
<keyword evidence="2" id="KW-1133">Transmembrane helix</keyword>
<evidence type="ECO:0000256" key="1">
    <source>
        <dbReference type="SAM" id="MobiDB-lite"/>
    </source>
</evidence>
<feature type="region of interest" description="Disordered" evidence="1">
    <location>
        <begin position="264"/>
        <end position="284"/>
    </location>
</feature>
<keyword evidence="2" id="KW-0472">Membrane</keyword>
<name>A0A9P6W0T7_RHOMI</name>
<proteinExistence type="predicted"/>
<feature type="transmembrane region" description="Helical" evidence="2">
    <location>
        <begin position="32"/>
        <end position="53"/>
    </location>
</feature>
<keyword evidence="4" id="KW-1185">Reference proteome</keyword>
<sequence length="406" mass="42558">MDETSMRKLKRSVGTSAGAEIRAWVNRQSANTVLGITMGIIFLVLLVVIAVVWECVRKCRTSARAHRRNHNEGQWQNLEDGSSVLISSDGRPITRLGPMASLLRSDNGRNDGGANLAGIGTYQPARTGATPEMRADAHGMSGRFAPYDPPATVTAFRYPPPGPVPTPESRSIRTHDSGLSGETKVASVYGSEKKEGEQDFAKLQHTIAPGNLVSDTTSSTTTTPDVKQAQVAYPVEQFPRPVSLSTISSTIPISAGTPSTAVWILPPRPEAPTPPSTASANASASILGSHGRSASLGEMAFSTPKVGSPLSGNASKAPDHSRGHGHQRGASFTARPLALSSSLSSSAVPALVSDSPPKIELRRNWSIGTWIPQLTRSSSDDKGKFAALAGGNEQERAGLVQGAGSG</sequence>
<keyword evidence="2" id="KW-0812">Transmembrane</keyword>
<dbReference type="EMBL" id="PUHQ01000058">
    <property type="protein sequence ID" value="KAG0659029.1"/>
    <property type="molecule type" value="Genomic_DNA"/>
</dbReference>
<reference evidence="3 4" key="1">
    <citation type="submission" date="2020-11" db="EMBL/GenBank/DDBJ databases">
        <title>Kefir isolates.</title>
        <authorList>
            <person name="Marcisauskas S."/>
            <person name="Kim Y."/>
            <person name="Blasche S."/>
        </authorList>
    </citation>
    <scope>NUCLEOTIDE SEQUENCE [LARGE SCALE GENOMIC DNA]</scope>
    <source>
        <strain evidence="3 4">KR</strain>
    </source>
</reference>
<dbReference type="Proteomes" id="UP000777482">
    <property type="component" value="Unassembled WGS sequence"/>
</dbReference>
<protein>
    <recommendedName>
        <fullName evidence="5">Transmembrane protein</fullName>
    </recommendedName>
</protein>
<evidence type="ECO:0000313" key="4">
    <source>
        <dbReference type="Proteomes" id="UP000777482"/>
    </source>
</evidence>
<gene>
    <name evidence="3" type="ORF">C6P46_005325</name>
</gene>
<evidence type="ECO:0000313" key="3">
    <source>
        <dbReference type="EMBL" id="KAG0659029.1"/>
    </source>
</evidence>
<dbReference type="OrthoDB" id="2530516at2759"/>
<feature type="compositionally biased region" description="Pro residues" evidence="1">
    <location>
        <begin position="266"/>
        <end position="275"/>
    </location>
</feature>
<accession>A0A9P6W0T7</accession>
<evidence type="ECO:0000256" key="2">
    <source>
        <dbReference type="SAM" id="Phobius"/>
    </source>
</evidence>
<evidence type="ECO:0008006" key="5">
    <source>
        <dbReference type="Google" id="ProtNLM"/>
    </source>
</evidence>